<proteinExistence type="inferred from homology"/>
<dbReference type="GO" id="GO:0003700">
    <property type="term" value="F:DNA-binding transcription factor activity"/>
    <property type="evidence" value="ECO:0007669"/>
    <property type="project" value="InterPro"/>
</dbReference>
<dbReference type="InterPro" id="IPR036388">
    <property type="entry name" value="WH-like_DNA-bd_sf"/>
</dbReference>
<keyword evidence="9" id="KW-0804">Transcription</keyword>
<feature type="binding site" evidence="10">
    <location>
        <position position="136"/>
    </location>
    <ligand>
        <name>Zn(2+)</name>
        <dbReference type="ChEBI" id="CHEBI:29105"/>
    </ligand>
</feature>
<dbReference type="PANTHER" id="PTHR33202:SF8">
    <property type="entry name" value="PEROXIDE-RESPONSIVE REPRESSOR PERR"/>
    <property type="match status" value="1"/>
</dbReference>
<gene>
    <name evidence="11" type="ORF">BXT86_01990</name>
</gene>
<dbReference type="PANTHER" id="PTHR33202">
    <property type="entry name" value="ZINC UPTAKE REGULATION PROTEIN"/>
    <property type="match status" value="1"/>
</dbReference>
<keyword evidence="5 10" id="KW-0479">Metal-binding</keyword>
<protein>
    <recommendedName>
        <fullName evidence="13">Transcriptional repressor</fullName>
    </recommendedName>
</protein>
<dbReference type="Proteomes" id="UP000191663">
    <property type="component" value="Unassembled WGS sequence"/>
</dbReference>
<evidence type="ECO:0000256" key="9">
    <source>
        <dbReference type="ARBA" id="ARBA00023163"/>
    </source>
</evidence>
<keyword evidence="8" id="KW-0238">DNA-binding</keyword>
<organism evidence="11 12">
    <name type="scientific">candidate division WOR-3 bacterium 4484_100</name>
    <dbReference type="NCBI Taxonomy" id="1936077"/>
    <lineage>
        <taxon>Bacteria</taxon>
        <taxon>Bacteria division WOR-3</taxon>
    </lineage>
</organism>
<evidence type="ECO:0000313" key="12">
    <source>
        <dbReference type="Proteomes" id="UP000191663"/>
    </source>
</evidence>
<comment type="similarity">
    <text evidence="2">Belongs to the Fur family.</text>
</comment>
<dbReference type="FunFam" id="1.10.10.10:FF:000007">
    <property type="entry name" value="Ferric uptake regulation protein"/>
    <property type="match status" value="1"/>
</dbReference>
<feature type="binding site" evidence="10">
    <location>
        <position position="97"/>
    </location>
    <ligand>
        <name>Zn(2+)</name>
        <dbReference type="ChEBI" id="CHEBI:29105"/>
    </ligand>
</feature>
<dbReference type="GO" id="GO:0000976">
    <property type="term" value="F:transcription cis-regulatory region binding"/>
    <property type="evidence" value="ECO:0007669"/>
    <property type="project" value="TreeGrafter"/>
</dbReference>
<evidence type="ECO:0000256" key="5">
    <source>
        <dbReference type="ARBA" id="ARBA00022723"/>
    </source>
</evidence>
<dbReference type="CDD" id="cd07153">
    <property type="entry name" value="Fur_like"/>
    <property type="match status" value="1"/>
</dbReference>
<dbReference type="GO" id="GO:0045892">
    <property type="term" value="P:negative regulation of DNA-templated transcription"/>
    <property type="evidence" value="ECO:0007669"/>
    <property type="project" value="TreeGrafter"/>
</dbReference>
<comment type="caution">
    <text evidence="11">The sequence shown here is derived from an EMBL/GenBank/DDBJ whole genome shotgun (WGS) entry which is preliminary data.</text>
</comment>
<dbReference type="InterPro" id="IPR043135">
    <property type="entry name" value="Fur_C"/>
</dbReference>
<dbReference type="SUPFAM" id="SSF46785">
    <property type="entry name" value="Winged helix' DNA-binding domain"/>
    <property type="match status" value="1"/>
</dbReference>
<evidence type="ECO:0000256" key="3">
    <source>
        <dbReference type="ARBA" id="ARBA00022490"/>
    </source>
</evidence>
<evidence type="ECO:0008006" key="13">
    <source>
        <dbReference type="Google" id="ProtNLM"/>
    </source>
</evidence>
<comment type="subcellular location">
    <subcellularLocation>
        <location evidence="1">Cytoplasm</location>
    </subcellularLocation>
</comment>
<dbReference type="GO" id="GO:0008270">
    <property type="term" value="F:zinc ion binding"/>
    <property type="evidence" value="ECO:0007669"/>
    <property type="project" value="TreeGrafter"/>
</dbReference>
<evidence type="ECO:0000256" key="2">
    <source>
        <dbReference type="ARBA" id="ARBA00007957"/>
    </source>
</evidence>
<sequence>MKIIPSLEKLKTELIARGLKPTFQRLKVLEYLKQNKTHPTAEIIYEHLSRKIPTMSITTIYNTLNIFLKKGLLSAITITGKEIRYDYNSSPHHHFLCTHCGRIIDINLTCPYTDGKKKVIAGHRIEEVHGYFKGICKDCLKKEAKQKKSNNV</sequence>
<evidence type="ECO:0000256" key="6">
    <source>
        <dbReference type="ARBA" id="ARBA00022833"/>
    </source>
</evidence>
<dbReference type="AlphaFoldDB" id="A0A1V4QG11"/>
<dbReference type="EMBL" id="MUKB01000025">
    <property type="protein sequence ID" value="OPX18299.1"/>
    <property type="molecule type" value="Genomic_DNA"/>
</dbReference>
<dbReference type="Pfam" id="PF01475">
    <property type="entry name" value="FUR"/>
    <property type="match status" value="1"/>
</dbReference>
<feature type="binding site" evidence="10">
    <location>
        <position position="100"/>
    </location>
    <ligand>
        <name>Zn(2+)</name>
        <dbReference type="ChEBI" id="CHEBI:29105"/>
    </ligand>
</feature>
<evidence type="ECO:0000256" key="7">
    <source>
        <dbReference type="ARBA" id="ARBA00023015"/>
    </source>
</evidence>
<keyword evidence="4" id="KW-0678">Repressor</keyword>
<dbReference type="Gene3D" id="3.30.1490.190">
    <property type="match status" value="1"/>
</dbReference>
<dbReference type="GO" id="GO:1900376">
    <property type="term" value="P:regulation of secondary metabolite biosynthetic process"/>
    <property type="evidence" value="ECO:0007669"/>
    <property type="project" value="TreeGrafter"/>
</dbReference>
<evidence type="ECO:0000256" key="10">
    <source>
        <dbReference type="PIRSR" id="PIRSR602481-1"/>
    </source>
</evidence>
<comment type="cofactor">
    <cofactor evidence="10">
        <name>Zn(2+)</name>
        <dbReference type="ChEBI" id="CHEBI:29105"/>
    </cofactor>
    <text evidence="10">Binds 1 zinc ion per subunit.</text>
</comment>
<evidence type="ECO:0000256" key="8">
    <source>
        <dbReference type="ARBA" id="ARBA00023125"/>
    </source>
</evidence>
<keyword evidence="3" id="KW-0963">Cytoplasm</keyword>
<reference evidence="12" key="1">
    <citation type="submission" date="2017-01" db="EMBL/GenBank/DDBJ databases">
        <title>Novel pathways for hydrocarbon cycling and metabolic interdependencies in hydrothermal sediment communities.</title>
        <authorList>
            <person name="Dombrowski N."/>
            <person name="Seitz K."/>
            <person name="Teske A."/>
            <person name="Baker B."/>
        </authorList>
    </citation>
    <scope>NUCLEOTIDE SEQUENCE [LARGE SCALE GENOMIC DNA]</scope>
</reference>
<evidence type="ECO:0000256" key="1">
    <source>
        <dbReference type="ARBA" id="ARBA00004496"/>
    </source>
</evidence>
<dbReference type="InterPro" id="IPR036390">
    <property type="entry name" value="WH_DNA-bd_sf"/>
</dbReference>
<dbReference type="InterPro" id="IPR002481">
    <property type="entry name" value="FUR"/>
</dbReference>
<feature type="binding site" evidence="10">
    <location>
        <position position="139"/>
    </location>
    <ligand>
        <name>Zn(2+)</name>
        <dbReference type="ChEBI" id="CHEBI:29105"/>
    </ligand>
</feature>
<evidence type="ECO:0000313" key="11">
    <source>
        <dbReference type="EMBL" id="OPX18299.1"/>
    </source>
</evidence>
<keyword evidence="7" id="KW-0805">Transcription regulation</keyword>
<keyword evidence="6 10" id="KW-0862">Zinc</keyword>
<name>A0A1V4QG11_UNCW3</name>
<dbReference type="GO" id="GO:0005737">
    <property type="term" value="C:cytoplasm"/>
    <property type="evidence" value="ECO:0007669"/>
    <property type="project" value="UniProtKB-SubCell"/>
</dbReference>
<evidence type="ECO:0000256" key="4">
    <source>
        <dbReference type="ARBA" id="ARBA00022491"/>
    </source>
</evidence>
<dbReference type="Gene3D" id="1.10.10.10">
    <property type="entry name" value="Winged helix-like DNA-binding domain superfamily/Winged helix DNA-binding domain"/>
    <property type="match status" value="1"/>
</dbReference>
<accession>A0A1V4QG11</accession>